<dbReference type="OrthoDB" id="9799237at2"/>
<dbReference type="PANTHER" id="PTHR43767:SF1">
    <property type="entry name" value="NONRIBOSOMAL PEPTIDE SYNTHASE PES1 (EUROFUNG)-RELATED"/>
    <property type="match status" value="1"/>
</dbReference>
<accession>A0A1B1U761</accession>
<dbReference type="InterPro" id="IPR011701">
    <property type="entry name" value="MFS"/>
</dbReference>
<feature type="transmembrane region" description="Helical" evidence="4">
    <location>
        <begin position="292"/>
        <end position="315"/>
    </location>
</feature>
<dbReference type="NCBIfam" id="NF006386">
    <property type="entry name" value="PRK08633.1"/>
    <property type="match status" value="1"/>
</dbReference>
<dbReference type="InterPro" id="IPR002123">
    <property type="entry name" value="Plipid/glycerol_acylTrfase"/>
</dbReference>
<dbReference type="InterPro" id="IPR045851">
    <property type="entry name" value="AMP-bd_C_sf"/>
</dbReference>
<dbReference type="InterPro" id="IPR036259">
    <property type="entry name" value="MFS_trans_sf"/>
</dbReference>
<dbReference type="SUPFAM" id="SSF69593">
    <property type="entry name" value="Glycerol-3-phosphate (1)-acyltransferase"/>
    <property type="match status" value="1"/>
</dbReference>
<dbReference type="Gene3D" id="1.20.1250.20">
    <property type="entry name" value="MFS general substrate transporter like domains"/>
    <property type="match status" value="1"/>
</dbReference>
<dbReference type="PROSITE" id="PS00455">
    <property type="entry name" value="AMP_BINDING"/>
    <property type="match status" value="1"/>
</dbReference>
<dbReference type="STRING" id="222136.BBW65_07475"/>
<dbReference type="GO" id="GO:0016746">
    <property type="term" value="F:acyltransferase activity"/>
    <property type="evidence" value="ECO:0007669"/>
    <property type="project" value="UniProtKB-KW"/>
</dbReference>
<dbReference type="InterPro" id="IPR000873">
    <property type="entry name" value="AMP-dep_synth/lig_dom"/>
</dbReference>
<dbReference type="Pfam" id="PF01553">
    <property type="entry name" value="Acyltransferase"/>
    <property type="match status" value="1"/>
</dbReference>
<keyword evidence="7" id="KW-1185">Reference proteome</keyword>
<protein>
    <submittedName>
        <fullName evidence="6">2-acyl-glycerophospho-ethanolamine acyltransferase</fullName>
    </submittedName>
</protein>
<feature type="domain" description="Phospholipid/glycerol acyltransferase" evidence="5">
    <location>
        <begin position="438"/>
        <end position="552"/>
    </location>
</feature>
<feature type="transmembrane region" description="Helical" evidence="4">
    <location>
        <begin position="266"/>
        <end position="285"/>
    </location>
</feature>
<reference evidence="7" key="1">
    <citation type="submission" date="2016-07" db="EMBL/GenBank/DDBJ databases">
        <authorList>
            <person name="Florea S."/>
            <person name="Webb J.S."/>
            <person name="Jaromczyk J."/>
            <person name="Schardl C.L."/>
        </authorList>
    </citation>
    <scope>NUCLEOTIDE SEQUENCE [LARGE SCALE GENOMIC DNA]</scope>
    <source>
        <strain evidence="7">MIT 01-6242</strain>
    </source>
</reference>
<keyword evidence="3 4" id="KW-0472">Membrane</keyword>
<dbReference type="AlphaFoldDB" id="A0A1B1U761"/>
<dbReference type="KEGG" id="het:BBW65_07475"/>
<feature type="transmembrane region" description="Helical" evidence="4">
    <location>
        <begin position="384"/>
        <end position="403"/>
    </location>
</feature>
<name>A0A1B1U761_9HELI</name>
<dbReference type="Pfam" id="PF07690">
    <property type="entry name" value="MFS_1"/>
    <property type="match status" value="1"/>
</dbReference>
<feature type="transmembrane region" description="Helical" evidence="4">
    <location>
        <begin position="234"/>
        <end position="254"/>
    </location>
</feature>
<dbReference type="CDD" id="cd07989">
    <property type="entry name" value="LPLAT_AGPAT-like"/>
    <property type="match status" value="1"/>
</dbReference>
<feature type="transmembrane region" description="Helical" evidence="4">
    <location>
        <begin position="354"/>
        <end position="378"/>
    </location>
</feature>
<evidence type="ECO:0000313" key="7">
    <source>
        <dbReference type="Proteomes" id="UP000092884"/>
    </source>
</evidence>
<proteinExistence type="predicted"/>
<evidence type="ECO:0000256" key="4">
    <source>
        <dbReference type="SAM" id="Phobius"/>
    </source>
</evidence>
<dbReference type="Gene3D" id="3.30.300.30">
    <property type="match status" value="1"/>
</dbReference>
<keyword evidence="2 4" id="KW-1133">Transmembrane helix</keyword>
<feature type="transmembrane region" description="Helical" evidence="4">
    <location>
        <begin position="176"/>
        <end position="198"/>
    </location>
</feature>
<keyword evidence="1 4" id="KW-0812">Transmembrane</keyword>
<dbReference type="EMBL" id="CP016503">
    <property type="protein sequence ID" value="ANV98647.1"/>
    <property type="molecule type" value="Genomic_DNA"/>
</dbReference>
<dbReference type="SUPFAM" id="SSF103473">
    <property type="entry name" value="MFS general substrate transporter"/>
    <property type="match status" value="1"/>
</dbReference>
<feature type="transmembrane region" description="Helical" evidence="4">
    <location>
        <begin position="321"/>
        <end position="342"/>
    </location>
</feature>
<dbReference type="InterPro" id="IPR020845">
    <property type="entry name" value="AMP-binding_CS"/>
</dbReference>
<gene>
    <name evidence="6" type="ORF">BBW65_07475</name>
</gene>
<dbReference type="SMART" id="SM00563">
    <property type="entry name" value="PlsC"/>
    <property type="match status" value="1"/>
</dbReference>
<organism evidence="6 7">
    <name type="scientific">Helicobacter enhydrae</name>
    <dbReference type="NCBI Taxonomy" id="222136"/>
    <lineage>
        <taxon>Bacteria</taxon>
        <taxon>Pseudomonadati</taxon>
        <taxon>Campylobacterota</taxon>
        <taxon>Epsilonproteobacteria</taxon>
        <taxon>Campylobacterales</taxon>
        <taxon>Helicobacteraceae</taxon>
        <taxon>Helicobacter</taxon>
    </lineage>
</organism>
<dbReference type="InterPro" id="IPR042099">
    <property type="entry name" value="ANL_N_sf"/>
</dbReference>
<keyword evidence="6" id="KW-0012">Acyltransferase</keyword>
<dbReference type="InterPro" id="IPR050237">
    <property type="entry name" value="ATP-dep_AMP-bd_enzyme"/>
</dbReference>
<evidence type="ECO:0000313" key="6">
    <source>
        <dbReference type="EMBL" id="ANV98647.1"/>
    </source>
</evidence>
<feature type="transmembrane region" description="Helical" evidence="4">
    <location>
        <begin position="12"/>
        <end position="32"/>
    </location>
</feature>
<dbReference type="GO" id="GO:0022857">
    <property type="term" value="F:transmembrane transporter activity"/>
    <property type="evidence" value="ECO:0007669"/>
    <property type="project" value="InterPro"/>
</dbReference>
<evidence type="ECO:0000259" key="5">
    <source>
        <dbReference type="SMART" id="SM00563"/>
    </source>
</evidence>
<dbReference type="Gene3D" id="3.40.50.12780">
    <property type="entry name" value="N-terminal domain of ligase-like"/>
    <property type="match status" value="1"/>
</dbReference>
<dbReference type="GO" id="GO:0016878">
    <property type="term" value="F:acid-thiol ligase activity"/>
    <property type="evidence" value="ECO:0007669"/>
    <property type="project" value="UniProtKB-ARBA"/>
</dbReference>
<feature type="transmembrane region" description="Helical" evidence="4">
    <location>
        <begin position="76"/>
        <end position="93"/>
    </location>
</feature>
<keyword evidence="6" id="KW-0808">Transferase</keyword>
<feature type="transmembrane region" description="Helical" evidence="4">
    <location>
        <begin position="141"/>
        <end position="164"/>
    </location>
</feature>
<feature type="transmembrane region" description="Helical" evidence="4">
    <location>
        <begin position="99"/>
        <end position="120"/>
    </location>
</feature>
<dbReference type="Proteomes" id="UP000092884">
    <property type="component" value="Chromosome"/>
</dbReference>
<evidence type="ECO:0000256" key="1">
    <source>
        <dbReference type="ARBA" id="ARBA00022692"/>
    </source>
</evidence>
<sequence length="1167" mass="129409">MQDLLKIKGFFSFLLIGFLNTLIHYGHIVILANTIYQLFVGDSYLPIALGILAILPFLLFSSLSSFVTDTRAKAKVIIYSSLALLCLSILTTLCYYNGSFWLAFCLTFLFAIQSAFFLPAKLGYIKELVGNTNLGQANSCINAANIFGVFLAFLLFSVLFHLLFDNTDNQAQALQSISAVGFLLIALASLEVLLTYALPIFQAIEQTSHFDLGAYMQGTMFKTRLANMMSQKTIWAPLISLAVYCFALQIYIVFSTNSLSFSLEAVSSLPLSLIGTGICIGYYVVYSFSRHYLELGLVPFGLLLTALSSLLFLIFDTQSPLWLYLLLGVGFGLFVIPLTALIQFQTHAKHLGNTLATALFFCALALFACFVMAIVFSVFQINPIWAFGIACVLILWNGAYLLVQMPFLLVRLLVTLAFNQRYRLMVEGFEHIPTQGGALLLGNHLSFIDWAIVQMAIPRRVYFAMEHNVYSKWYIKWFLDRFGIIAITPSQEESVAAKINQYLENGEIVCLFPEGSVSKHGHLNEFKESYETICQSLNPDLASIIPFYIRGLWGSSFSRSSEQFQARNHSFFSKRNITIAFGESVYLHTPKEKLKSIIFDLSFQAWRSHCKRMPTLGHSWINTAKANLDKIAIVDSISGEYSYRKLLALTLLLAQRLRTHTDKSPKPSSTAFAPRSECIGILLPASFASTLCNLAILLASKVSVNLNFTSGAKSVALAIEASSIRKIFTSKTFLDKLSDKGIIFDFGDATLIYMEDLAQEFKSQKLKILGYLLAVTLTPSVLLKRYFSPENDIDSVATILFSSGSEGTPKGVMLNHLNIMSNIHQISDVLCVQDDDAILSSLPPFHAFGLTVTTFLPLLTGIPSITHPDPTDALGIAKAIAKNEVTIMCGTSTFLNIYTRSPKVESAMFETLRVVVSGAEKLKEEIRKHFESKFHIPILEGYGATETTPVVSVNLPNKFDAQSWHLHTASKQGSVGMPLPGTTIRIVDPHTLEALKHGEDGLILVGGHQVMVGYLNDPQKTDEVIVQLDGIRWYKTGDKGHIDCDGFLYITDRYSRFAKIGGEMVSLGRIEEEISVLLAPYERFAQTRVLAIALDDSKKGEAVVLLIQTQDEATYQEAIQHIKASSIPALYKPSQYFLVETIPLLGSGKTDFKGAKDIALRARESSK</sequence>
<dbReference type="Pfam" id="PF00501">
    <property type="entry name" value="AMP-binding"/>
    <property type="match status" value="1"/>
</dbReference>
<evidence type="ECO:0000256" key="2">
    <source>
        <dbReference type="ARBA" id="ARBA00022989"/>
    </source>
</evidence>
<dbReference type="SUPFAM" id="SSF56801">
    <property type="entry name" value="Acetyl-CoA synthetase-like"/>
    <property type="match status" value="1"/>
</dbReference>
<dbReference type="PANTHER" id="PTHR43767">
    <property type="entry name" value="LONG-CHAIN-FATTY-ACID--COA LIGASE"/>
    <property type="match status" value="1"/>
</dbReference>
<evidence type="ECO:0000256" key="3">
    <source>
        <dbReference type="ARBA" id="ARBA00023136"/>
    </source>
</evidence>
<feature type="transmembrane region" description="Helical" evidence="4">
    <location>
        <begin position="44"/>
        <end position="64"/>
    </location>
</feature>